<dbReference type="PANTHER" id="PTHR13280">
    <property type="entry name" value="PHOSPHOFURIN ACIDIC CLUSTER SORTING PROTEIN"/>
    <property type="match status" value="1"/>
</dbReference>
<feature type="compositionally biased region" description="Acidic residues" evidence="3">
    <location>
        <begin position="211"/>
        <end position="225"/>
    </location>
</feature>
<dbReference type="EMBL" id="CABIJS010000610">
    <property type="protein sequence ID" value="VUZ54098.1"/>
    <property type="molecule type" value="Genomic_DNA"/>
</dbReference>
<evidence type="ECO:0000256" key="3">
    <source>
        <dbReference type="SAM" id="MobiDB-lite"/>
    </source>
</evidence>
<feature type="region of interest" description="Disordered" evidence="3">
    <location>
        <begin position="1216"/>
        <end position="1235"/>
    </location>
</feature>
<evidence type="ECO:0000259" key="4">
    <source>
        <dbReference type="Pfam" id="PF10254"/>
    </source>
</evidence>
<gene>
    <name evidence="6" type="ORF">WMSIL1_LOCUS12306</name>
</gene>
<accession>A0A564Z5F1</accession>
<dbReference type="Pfam" id="PF10254">
    <property type="entry name" value="Pacs-1"/>
    <property type="match status" value="3"/>
</dbReference>
<feature type="region of interest" description="Disordered" evidence="3">
    <location>
        <begin position="863"/>
        <end position="887"/>
    </location>
</feature>
<protein>
    <submittedName>
        <fullName evidence="6">Uncharacterized protein</fullName>
    </submittedName>
</protein>
<feature type="domain" description="Phosphofurin acidic cluster sorting protein 1/2 C-terminal" evidence="4">
    <location>
        <begin position="813"/>
        <end position="1066"/>
    </location>
</feature>
<feature type="compositionally biased region" description="Polar residues" evidence="3">
    <location>
        <begin position="313"/>
        <end position="323"/>
    </location>
</feature>
<dbReference type="AlphaFoldDB" id="A0A564Z5F1"/>
<feature type="region of interest" description="Disordered" evidence="3">
    <location>
        <begin position="211"/>
        <end position="253"/>
    </location>
</feature>
<feature type="region of interest" description="Disordered" evidence="3">
    <location>
        <begin position="362"/>
        <end position="423"/>
    </location>
</feature>
<evidence type="ECO:0000256" key="2">
    <source>
        <dbReference type="ARBA" id="ARBA00022553"/>
    </source>
</evidence>
<name>A0A564Z5F1_HYMDI</name>
<feature type="domain" description="Phosphofurin acidic cluster sorting protein 1/2 C-terminal" evidence="4">
    <location>
        <begin position="517"/>
        <end position="616"/>
    </location>
</feature>
<reference evidence="6 7" key="1">
    <citation type="submission" date="2019-07" db="EMBL/GenBank/DDBJ databases">
        <authorList>
            <person name="Jastrzebski P J."/>
            <person name="Paukszto L."/>
            <person name="Jastrzebski P J."/>
        </authorList>
    </citation>
    <scope>NUCLEOTIDE SEQUENCE [LARGE SCALE GENOMIC DNA]</scope>
    <source>
        <strain evidence="6 7">WMS-il1</strain>
    </source>
</reference>
<dbReference type="Pfam" id="PF25332">
    <property type="entry name" value="C2_PACS_N"/>
    <property type="match status" value="1"/>
</dbReference>
<proteinExistence type="inferred from homology"/>
<dbReference type="Proteomes" id="UP000321570">
    <property type="component" value="Unassembled WGS sequence"/>
</dbReference>
<keyword evidence="2" id="KW-0597">Phosphoprotein</keyword>
<dbReference type="GO" id="GO:0072659">
    <property type="term" value="P:protein localization to plasma membrane"/>
    <property type="evidence" value="ECO:0007669"/>
    <property type="project" value="TreeGrafter"/>
</dbReference>
<feature type="region of interest" description="Disordered" evidence="3">
    <location>
        <begin position="300"/>
        <end position="339"/>
    </location>
</feature>
<keyword evidence="7" id="KW-1185">Reference proteome</keyword>
<dbReference type="InterPro" id="IPR057541">
    <property type="entry name" value="PACS1/2_N"/>
</dbReference>
<feature type="compositionally biased region" description="Low complexity" evidence="3">
    <location>
        <begin position="368"/>
        <end position="395"/>
    </location>
</feature>
<dbReference type="PANTHER" id="PTHR13280:SF17">
    <property type="entry name" value="KRUEPPEL TARGET AT 95D, ISOFORM A"/>
    <property type="match status" value="1"/>
</dbReference>
<evidence type="ECO:0000313" key="6">
    <source>
        <dbReference type="EMBL" id="VUZ54098.1"/>
    </source>
</evidence>
<feature type="domain" description="Phosphofurin acidic cluster sorting protein 1/2 N-terminal C2" evidence="5">
    <location>
        <begin position="2"/>
        <end position="154"/>
    </location>
</feature>
<comment type="similarity">
    <text evidence="1">Belongs to the PACS family.</text>
</comment>
<evidence type="ECO:0000313" key="7">
    <source>
        <dbReference type="Proteomes" id="UP000321570"/>
    </source>
</evidence>
<feature type="compositionally biased region" description="Polar residues" evidence="3">
    <location>
        <begin position="727"/>
        <end position="738"/>
    </location>
</feature>
<organism evidence="6 7">
    <name type="scientific">Hymenolepis diminuta</name>
    <name type="common">Rat tapeworm</name>
    <dbReference type="NCBI Taxonomy" id="6216"/>
    <lineage>
        <taxon>Eukaryota</taxon>
        <taxon>Metazoa</taxon>
        <taxon>Spiralia</taxon>
        <taxon>Lophotrochozoa</taxon>
        <taxon>Platyhelminthes</taxon>
        <taxon>Cestoda</taxon>
        <taxon>Eucestoda</taxon>
        <taxon>Cyclophyllidea</taxon>
        <taxon>Hymenolepididae</taxon>
        <taxon>Hymenolepis</taxon>
    </lineage>
</organism>
<evidence type="ECO:0000259" key="5">
    <source>
        <dbReference type="Pfam" id="PF25332"/>
    </source>
</evidence>
<feature type="domain" description="Phosphofurin acidic cluster sorting protein 1/2 C-terminal" evidence="4">
    <location>
        <begin position="1154"/>
        <end position="1189"/>
    </location>
</feature>
<evidence type="ECO:0000256" key="1">
    <source>
        <dbReference type="ARBA" id="ARBA00008590"/>
    </source>
</evidence>
<feature type="region of interest" description="Disordered" evidence="3">
    <location>
        <begin position="727"/>
        <end position="750"/>
    </location>
</feature>
<dbReference type="InterPro" id="IPR019381">
    <property type="entry name" value="PACS1/2_C"/>
</dbReference>
<feature type="region of interest" description="Disordered" evidence="3">
    <location>
        <begin position="638"/>
        <end position="661"/>
    </location>
</feature>
<sequence length="1235" mass="131644">MISMKMSASWEAEKSSSCSIRRLCHIQIGQIILDRPIDFGEHPSNGVYVALRMLGNTRRILRSPEIGLVIPKTIQSAPNSYSPGGGGYILIDLNCTIQYSHVLKMDSNILQILLQKRKKYKNTTMNLGYKTLAYCNINLSQVLQCRIEHRFLIMYPDPKCIGPPIARIEVHCLSTVPWERDPLSSSHKGGFELDGCLDDGCLMPADIFSDDADEESADSDEEADMDCGRGVGGVSSTSANAASAERGGQKKVLKSMSVGQIKQKVVSLLKRLKLADPNEEIDTGTTLHLWEEIDKIEAVSDVDEDSDMDTGATGESGSLQSVPRPSIRPFFGHTGSSEETLSLDAGARLLRRLQKEALLAPDPSSLESSQNQQAQHQQGQSLSGTSGLLGNELTSNGDSEPRRHPTSSRSVVGGGVKFPSRFGPIKTRRTVPAAKRRQVTSSPSIPTTTNVVAISSIPVSVQEPLFLNGNHVDSGLVRNRSMGFGNEMEQPQFECLGADEEPAGSLAHSEMPVFPESLADVQFVVNNLEPGGKVAAIALAQAGCTKLARVSSFTEVRQVLSGLVSWAQMHRQVEAIRFCIVGGDALLNAVLRAFVEVAGSRSEAVAAAFRFYLVPVSGLVQSCSYCCSSRQGAQQSQIQHHAGCRHRRSSSTLPPLSPPTTDLVRPAYPGSPSIPRESHLPPNPHYRHTPLSNLIAQRMCALDSRYYRLFHRLATGNGVFNLDATIEGSSVGSNSSTPVRGRPPSTSEKEENAFVRRVVTYLTSSGCLLPLPIGECLVAGVRNNLPTLSGAGMLISSSSAANQLPPAFNPPLPMGTASVDGGSSLEEESSKQTLVPFLLCIRLGSEAILRGCLTDGRDSAYSQQQQRYSSRPCDVAMTTSGGDHHPPGAPHFTSSRSPPGTAAFSSQSFCTVSAAIGSDKPTYELQVEYWTQNSQMSPSTSGVGNSSNSGISSSLVHSISLEDRGGVGGGGMSSLSTDGKAAARPITFKAVCRSMVVGLSSPCSQGPLSTNPSLLLQQKPSTLLNLAMVTKEKKPKIMRIGKKTSKEVTFKPDLTEGVTRLICTCKGVISHIPSGPFVDVLNDISRGEIPSSPPNASPLSQIQCTAANTIVGDTSVAISSTSSIRNPSASFSLRDDLACGLVSSEKNSSSSSGDHVFVRISIDGVDWPTSRFFQVAPGWRTHVKVFPLVCMSLPPSANPTLALPLGKVMALGTTGPSVHPSTTSTGVFGTSQNSQ</sequence>